<dbReference type="PANTHER" id="PTHR12558">
    <property type="entry name" value="CELL DIVISION CYCLE 16,23,27"/>
    <property type="match status" value="1"/>
</dbReference>
<dbReference type="Pfam" id="PF14559">
    <property type="entry name" value="TPR_19"/>
    <property type="match status" value="1"/>
</dbReference>
<dbReference type="STRING" id="183.GCA_002009735_03316"/>
<dbReference type="PROSITE" id="PS50005">
    <property type="entry name" value="TPR"/>
    <property type="match status" value="1"/>
</dbReference>
<proteinExistence type="predicted"/>
<dbReference type="PANTHER" id="PTHR12558:SF13">
    <property type="entry name" value="CELL DIVISION CYCLE PROTEIN 27 HOMOLOG"/>
    <property type="match status" value="1"/>
</dbReference>
<dbReference type="SMART" id="SM00028">
    <property type="entry name" value="TPR"/>
    <property type="match status" value="4"/>
</dbReference>
<keyword evidence="2" id="KW-0732">Signal</keyword>
<dbReference type="AlphaFoldDB" id="H2CI39"/>
<dbReference type="InterPro" id="IPR019734">
    <property type="entry name" value="TPR_rpt"/>
</dbReference>
<dbReference type="Pfam" id="PF13432">
    <property type="entry name" value="TPR_16"/>
    <property type="match status" value="1"/>
</dbReference>
<protein>
    <submittedName>
        <fullName evidence="3">Tetratricopeptide TPR_1 repeat-containing protein</fullName>
    </submittedName>
</protein>
<dbReference type="SUPFAM" id="SSF81901">
    <property type="entry name" value="HCP-like"/>
    <property type="match status" value="1"/>
</dbReference>
<sequence>MVKSSFRLTIAFLLFSSALTAEPVGDAVDPLLQEATACEKKRDFECAIEKYGSYLRKNPASFEANAGLGRSHYWISGGAGRKAVPYFERALQIKPDDVYCNFQVGMLSKDPKKKVLHLEKVKNKSPQHRLVYVHLGLALKALGRLDEAVAVLKVPVEKGWQATNEQWRIAEIYEEQGKLEEALALFKEIQPKAPEHMHISLNIGRVLFKLGRYDEALTYLTEGKNSTQSEAELIIGQIYLQTGKNEEAAEKLRSACYAGQKTACTVGKIPPLKAVNGAVSVYDCTFPIPAQIKEIHVRKEENGYPVLSSVSEETNFQRALQTLKLMRGFYQNRTVCGVALKNVEDQTQKDDSSASRIRLSGQSEQKTVTVNLVWDPLFEATGMWIYVEPVTERQDK</sequence>
<dbReference type="Pfam" id="PF13181">
    <property type="entry name" value="TPR_8"/>
    <property type="match status" value="1"/>
</dbReference>
<evidence type="ECO:0000256" key="1">
    <source>
        <dbReference type="PROSITE-ProRule" id="PRU00339"/>
    </source>
</evidence>
<keyword evidence="1" id="KW-0802">TPR repeat</keyword>
<dbReference type="HOGENOM" id="CLU_695979_0_0_12"/>
<dbReference type="EMBL" id="JH597773">
    <property type="protein sequence ID" value="EHQ08062.1"/>
    <property type="molecule type" value="Genomic_DNA"/>
</dbReference>
<reference evidence="3 4" key="1">
    <citation type="submission" date="2011-10" db="EMBL/GenBank/DDBJ databases">
        <title>The Improved High-Quality Draft genome of Leptonema illini DSM 21528.</title>
        <authorList>
            <consortium name="US DOE Joint Genome Institute (JGI-PGF)"/>
            <person name="Lucas S."/>
            <person name="Copeland A."/>
            <person name="Lapidus A."/>
            <person name="Glavina del Rio T."/>
            <person name="Dalin E."/>
            <person name="Tice H."/>
            <person name="Bruce D."/>
            <person name="Goodwin L."/>
            <person name="Pitluck S."/>
            <person name="Peters L."/>
            <person name="Mikhailova N."/>
            <person name="Held B."/>
            <person name="Kyrpides N."/>
            <person name="Mavromatis K."/>
            <person name="Ivanova N."/>
            <person name="Markowitz V."/>
            <person name="Cheng J.-F."/>
            <person name="Hugenholtz P."/>
            <person name="Woyke T."/>
            <person name="Wu D."/>
            <person name="Gronow S."/>
            <person name="Wellnitz S."/>
            <person name="Brambilla E.-M."/>
            <person name="Klenk H.-P."/>
            <person name="Eisen J.A."/>
        </authorList>
    </citation>
    <scope>NUCLEOTIDE SEQUENCE [LARGE SCALE GENOMIC DNA]</scope>
    <source>
        <strain evidence="3 4">DSM 21528</strain>
    </source>
</reference>
<feature type="signal peptide" evidence="2">
    <location>
        <begin position="1"/>
        <end position="21"/>
    </location>
</feature>
<dbReference type="Proteomes" id="UP000005737">
    <property type="component" value="Unassembled WGS sequence"/>
</dbReference>
<evidence type="ECO:0000313" key="4">
    <source>
        <dbReference type="Proteomes" id="UP000005737"/>
    </source>
</evidence>
<evidence type="ECO:0000256" key="2">
    <source>
        <dbReference type="SAM" id="SignalP"/>
    </source>
</evidence>
<dbReference type="InterPro" id="IPR011990">
    <property type="entry name" value="TPR-like_helical_dom_sf"/>
</dbReference>
<organism evidence="3 4">
    <name type="scientific">Leptonema illini DSM 21528</name>
    <dbReference type="NCBI Taxonomy" id="929563"/>
    <lineage>
        <taxon>Bacteria</taxon>
        <taxon>Pseudomonadati</taxon>
        <taxon>Spirochaetota</taxon>
        <taxon>Spirochaetia</taxon>
        <taxon>Leptospirales</taxon>
        <taxon>Leptospiraceae</taxon>
        <taxon>Leptonema</taxon>
    </lineage>
</organism>
<gene>
    <name evidence="3" type="ORF">Lepil_3403</name>
</gene>
<evidence type="ECO:0000313" key="3">
    <source>
        <dbReference type="EMBL" id="EHQ08062.1"/>
    </source>
</evidence>
<name>H2CI39_9LEPT</name>
<dbReference type="RefSeq" id="WP_002774422.1">
    <property type="nucleotide sequence ID" value="NZ_JH597773.1"/>
</dbReference>
<accession>H2CI39</accession>
<keyword evidence="4" id="KW-1185">Reference proteome</keyword>
<dbReference type="Gene3D" id="1.25.40.10">
    <property type="entry name" value="Tetratricopeptide repeat domain"/>
    <property type="match status" value="1"/>
</dbReference>
<feature type="chain" id="PRO_5003560824" evidence="2">
    <location>
        <begin position="22"/>
        <end position="396"/>
    </location>
</feature>
<feature type="repeat" description="TPR" evidence="1">
    <location>
        <begin position="64"/>
        <end position="97"/>
    </location>
</feature>